<evidence type="ECO:0000313" key="3">
    <source>
        <dbReference type="Proteomes" id="UP000436825"/>
    </source>
</evidence>
<dbReference type="AlphaFoldDB" id="A0A7J5K410"/>
<dbReference type="EMBL" id="WCRW01000001">
    <property type="protein sequence ID" value="KAB4458897.1"/>
    <property type="molecule type" value="Genomic_DNA"/>
</dbReference>
<evidence type="ECO:0000259" key="1">
    <source>
        <dbReference type="Pfam" id="PF03432"/>
    </source>
</evidence>
<feature type="domain" description="MobA/VirD2-like nuclease" evidence="1">
    <location>
        <begin position="17"/>
        <end position="146"/>
    </location>
</feature>
<dbReference type="Pfam" id="PF03432">
    <property type="entry name" value="Relaxase"/>
    <property type="match status" value="1"/>
</dbReference>
<protein>
    <submittedName>
        <fullName evidence="2">Relaxase/mobilization nuclease domain-containing protein</fullName>
    </submittedName>
</protein>
<dbReference type="Proteomes" id="UP000436825">
    <property type="component" value="Unassembled WGS sequence"/>
</dbReference>
<gene>
    <name evidence="2" type="ORF">GAN75_02365</name>
</gene>
<sequence>MIGKQTKGTSFSGCVCYVLREDKSKLLEAVGVEGTPEQMAEQFELQTLLNDKVKNTVGHTSLNFSPEDGERLKTDDALMLQIAHDYMAKMGIENTQYIVARHTDREHPHCHIVFNRVDNDGKTISDKNDFYRNEKVCKMLTAKYRLHFANGKDNIKEERLRPYDKAKHEVYKALKGELPHARSWNELKEALSERDIELKFKVSRTTKEVQGVKFEYGGISFSGSKVSREFSYMNIDYRLRRNAFEDDFNHRQAAIREPGEEAVQTVSQNRSKDSVGNGLGLFSGIGSSFDVADAEANQEMAEILRKKKKAKRKRGMRL</sequence>
<proteinExistence type="predicted"/>
<dbReference type="RefSeq" id="WP_195392955.1">
    <property type="nucleotide sequence ID" value="NZ_CP072224.1"/>
</dbReference>
<dbReference type="InterPro" id="IPR005094">
    <property type="entry name" value="Endonuclease_MobA/VirD2"/>
</dbReference>
<organism evidence="2 3">
    <name type="scientific">Bacteroides thetaiotaomicron</name>
    <dbReference type="NCBI Taxonomy" id="818"/>
    <lineage>
        <taxon>Bacteria</taxon>
        <taxon>Pseudomonadati</taxon>
        <taxon>Bacteroidota</taxon>
        <taxon>Bacteroidia</taxon>
        <taxon>Bacteroidales</taxon>
        <taxon>Bacteroidaceae</taxon>
        <taxon>Bacteroides</taxon>
    </lineage>
</organism>
<name>A0A7J5K410_BACT4</name>
<accession>A0A7J5K410</accession>
<reference evidence="2 3" key="1">
    <citation type="journal article" date="2019" name="Nat. Med.">
        <title>A library of human gut bacterial isolates paired with longitudinal multiomics data enables mechanistic microbiome research.</title>
        <authorList>
            <person name="Poyet M."/>
            <person name="Groussin M."/>
            <person name="Gibbons S.M."/>
            <person name="Avila-Pacheco J."/>
            <person name="Jiang X."/>
            <person name="Kearney S.M."/>
            <person name="Perrotta A.R."/>
            <person name="Berdy B."/>
            <person name="Zhao S."/>
            <person name="Lieberman T.D."/>
            <person name="Swanson P.K."/>
            <person name="Smith M."/>
            <person name="Roesemann S."/>
            <person name="Alexander J.E."/>
            <person name="Rich S.A."/>
            <person name="Livny J."/>
            <person name="Vlamakis H."/>
            <person name="Clish C."/>
            <person name="Bullock K."/>
            <person name="Deik A."/>
            <person name="Scott J."/>
            <person name="Pierce K.A."/>
            <person name="Xavier R.J."/>
            <person name="Alm E.J."/>
        </authorList>
    </citation>
    <scope>NUCLEOTIDE SEQUENCE [LARGE SCALE GENOMIC DNA]</scope>
    <source>
        <strain evidence="2 3">BIOML-A160</strain>
    </source>
</reference>
<evidence type="ECO:0000313" key="2">
    <source>
        <dbReference type="EMBL" id="KAB4458897.1"/>
    </source>
</evidence>
<comment type="caution">
    <text evidence="2">The sequence shown here is derived from an EMBL/GenBank/DDBJ whole genome shotgun (WGS) entry which is preliminary data.</text>
</comment>